<name>A0AAU8DQI1_9ACTN</name>
<dbReference type="Pfam" id="PF03358">
    <property type="entry name" value="FMN_red"/>
    <property type="match status" value="1"/>
</dbReference>
<proteinExistence type="predicted"/>
<reference evidence="2" key="1">
    <citation type="submission" date="2024-05" db="EMBL/GenBank/DDBJ databases">
        <authorList>
            <person name="Cai S.Y."/>
            <person name="Jin L.M."/>
            <person name="Li H.R."/>
        </authorList>
    </citation>
    <scope>NUCLEOTIDE SEQUENCE</scope>
    <source>
        <strain evidence="2">A5-74</strain>
    </source>
</reference>
<dbReference type="RefSeq" id="WP_353649657.1">
    <property type="nucleotide sequence ID" value="NZ_CP159218.1"/>
</dbReference>
<dbReference type="SUPFAM" id="SSF52218">
    <property type="entry name" value="Flavoproteins"/>
    <property type="match status" value="1"/>
</dbReference>
<evidence type="ECO:0000313" key="2">
    <source>
        <dbReference type="EMBL" id="XCG64043.1"/>
    </source>
</evidence>
<organism evidence="2">
    <name type="scientific">Nakamurella sp. A5-74</name>
    <dbReference type="NCBI Taxonomy" id="3158264"/>
    <lineage>
        <taxon>Bacteria</taxon>
        <taxon>Bacillati</taxon>
        <taxon>Actinomycetota</taxon>
        <taxon>Actinomycetes</taxon>
        <taxon>Nakamurellales</taxon>
        <taxon>Nakamurellaceae</taxon>
        <taxon>Nakamurella</taxon>
    </lineage>
</organism>
<sequence>MADPDLTALVLVCSLKASPARSSSELLGTQLLAAMAPHGVTGRVIRVLDHDVKPGVETDMGDGDEWPAIRTAILASDILVIATPTWMGQHSSVCMRVLERLDAELSELDDEGRPQVYPRVAALAVVGNEDGAHHVSADVFQALDDVGFTLPAQAVTYWNGAAMHKTDYQDLDETPEETAAATKLVATNTAHLARVLRDHPYPPVG</sequence>
<accession>A0AAU8DQI1</accession>
<dbReference type="AlphaFoldDB" id="A0AAU8DQI1"/>
<dbReference type="InterPro" id="IPR005025">
    <property type="entry name" value="FMN_Rdtase-like_dom"/>
</dbReference>
<protein>
    <submittedName>
        <fullName evidence="2">NAD(P)H-dependent oxidoreductase</fullName>
    </submittedName>
</protein>
<evidence type="ECO:0000259" key="1">
    <source>
        <dbReference type="Pfam" id="PF03358"/>
    </source>
</evidence>
<feature type="domain" description="NADPH-dependent FMN reductase-like" evidence="1">
    <location>
        <begin position="10"/>
        <end position="152"/>
    </location>
</feature>
<gene>
    <name evidence="2" type="ORF">ABLG96_01465</name>
</gene>
<dbReference type="EMBL" id="CP159218">
    <property type="protein sequence ID" value="XCG64043.1"/>
    <property type="molecule type" value="Genomic_DNA"/>
</dbReference>
<dbReference type="InterPro" id="IPR029039">
    <property type="entry name" value="Flavoprotein-like_sf"/>
</dbReference>
<dbReference type="Gene3D" id="3.40.50.360">
    <property type="match status" value="1"/>
</dbReference>
<dbReference type="GO" id="GO:0016491">
    <property type="term" value="F:oxidoreductase activity"/>
    <property type="evidence" value="ECO:0007669"/>
    <property type="project" value="InterPro"/>
</dbReference>